<evidence type="ECO:0000313" key="2">
    <source>
        <dbReference type="EMBL" id="MCG4526284.1"/>
    </source>
</evidence>
<dbReference type="Proteomes" id="UP001200313">
    <property type="component" value="Unassembled WGS sequence"/>
</dbReference>
<evidence type="ECO:0000313" key="5">
    <source>
        <dbReference type="Proteomes" id="UP001204562"/>
    </source>
</evidence>
<dbReference type="CDD" id="cd00143">
    <property type="entry name" value="PP2Cc"/>
    <property type="match status" value="1"/>
</dbReference>
<dbReference type="AlphaFoldDB" id="A0AAW5JQ10"/>
<comment type="caution">
    <text evidence="3">The sequence shown here is derived from an EMBL/GenBank/DDBJ whole genome shotgun (WGS) entry which is preliminary data.</text>
</comment>
<dbReference type="InterPro" id="IPR036457">
    <property type="entry name" value="PPM-type-like_dom_sf"/>
</dbReference>
<proteinExistence type="predicted"/>
<dbReference type="PROSITE" id="PS51746">
    <property type="entry name" value="PPM_2"/>
    <property type="match status" value="1"/>
</dbReference>
<feature type="domain" description="PPM-type phosphatase" evidence="1">
    <location>
        <begin position="3"/>
        <end position="242"/>
    </location>
</feature>
<dbReference type="InterPro" id="IPR001932">
    <property type="entry name" value="PPM-type_phosphatase-like_dom"/>
</dbReference>
<dbReference type="InterPro" id="IPR015655">
    <property type="entry name" value="PP2C"/>
</dbReference>
<accession>A0AAW5JQ10</accession>
<evidence type="ECO:0000259" key="1">
    <source>
        <dbReference type="PROSITE" id="PS51746"/>
    </source>
</evidence>
<dbReference type="Proteomes" id="UP001204562">
    <property type="component" value="Unassembled WGS sequence"/>
</dbReference>
<dbReference type="SUPFAM" id="SSF81606">
    <property type="entry name" value="PP2C-like"/>
    <property type="match status" value="1"/>
</dbReference>
<dbReference type="SMART" id="SM00332">
    <property type="entry name" value="PP2Cc"/>
    <property type="match status" value="1"/>
</dbReference>
<evidence type="ECO:0000313" key="4">
    <source>
        <dbReference type="Proteomes" id="UP001200313"/>
    </source>
</evidence>
<dbReference type="SMART" id="SM00331">
    <property type="entry name" value="PP2C_SIG"/>
    <property type="match status" value="1"/>
</dbReference>
<dbReference type="GO" id="GO:0004722">
    <property type="term" value="F:protein serine/threonine phosphatase activity"/>
    <property type="evidence" value="ECO:0007669"/>
    <property type="project" value="InterPro"/>
</dbReference>
<dbReference type="EMBL" id="JANFYS010000022">
    <property type="protein sequence ID" value="MCQ4770955.1"/>
    <property type="molecule type" value="Genomic_DNA"/>
</dbReference>
<sequence>MNIWGVTDKGVVRQQNQDDFHIELTQPDVALGIVCDGMGGARAGNVASRLAVDTFLDTARERSVDQWRADPEALLNFGAEQANQAVHFRAGIDAECRGMGTTMVAVLVIGEMAYLLNIGDSRAYLVNAGGIQRLTRDHSVVEDLVAKGRITPEEARQHPQKNLITRALGSESQLRADLYRQPLKEGDWLLLCSDGLSNVVTEQEILYEVLHGGAAGDCCQRLLEIALSRGAPDNVTAVLLQM</sequence>
<gene>
    <name evidence="2" type="ORF">L0P79_04245</name>
    <name evidence="3" type="ORF">NE579_10865</name>
</gene>
<keyword evidence="4" id="KW-1185">Reference proteome</keyword>
<protein>
    <submittedName>
        <fullName evidence="3">Stp1/IreP family PP2C-type Ser/Thr phosphatase</fullName>
    </submittedName>
</protein>
<dbReference type="RefSeq" id="WP_050618358.1">
    <property type="nucleotide sequence ID" value="NZ_JAKNJB010000005.1"/>
</dbReference>
<reference evidence="2 4" key="1">
    <citation type="submission" date="2022-01" db="EMBL/GenBank/DDBJ databases">
        <title>Collection of gut derived symbiotic bacterial strains cultured from healthy donors.</title>
        <authorList>
            <person name="Lin H."/>
            <person name="Kohout C."/>
            <person name="Waligurski E."/>
            <person name="Pamer E.G."/>
        </authorList>
    </citation>
    <scope>NUCLEOTIDE SEQUENCE [LARGE SCALE GENOMIC DNA]</scope>
    <source>
        <strain evidence="2 4">DFI.3.7</strain>
    </source>
</reference>
<dbReference type="Gene3D" id="3.60.40.10">
    <property type="entry name" value="PPM-type phosphatase domain"/>
    <property type="match status" value="1"/>
</dbReference>
<organism evidence="3 5">
    <name type="scientific">Intestinimonas massiliensis</name>
    <name type="common">ex Afouda et al. 2020</name>
    <dbReference type="NCBI Taxonomy" id="1673721"/>
    <lineage>
        <taxon>Bacteria</taxon>
        <taxon>Bacillati</taxon>
        <taxon>Bacillota</taxon>
        <taxon>Clostridia</taxon>
        <taxon>Eubacteriales</taxon>
        <taxon>Intestinimonas</taxon>
    </lineage>
</organism>
<dbReference type="NCBIfam" id="NF033484">
    <property type="entry name" value="Stp1_PP2C_phos"/>
    <property type="match status" value="1"/>
</dbReference>
<dbReference type="PANTHER" id="PTHR47992">
    <property type="entry name" value="PROTEIN PHOSPHATASE"/>
    <property type="match status" value="1"/>
</dbReference>
<dbReference type="Pfam" id="PF13672">
    <property type="entry name" value="PP2C_2"/>
    <property type="match status" value="1"/>
</dbReference>
<dbReference type="EMBL" id="JAKNJB010000005">
    <property type="protein sequence ID" value="MCG4526284.1"/>
    <property type="molecule type" value="Genomic_DNA"/>
</dbReference>
<reference evidence="3" key="2">
    <citation type="submission" date="2022-06" db="EMBL/GenBank/DDBJ databases">
        <title>Isolation of gut microbiota from human fecal samples.</title>
        <authorList>
            <person name="Pamer E.G."/>
            <person name="Barat B."/>
            <person name="Waligurski E."/>
            <person name="Medina S."/>
            <person name="Paddock L."/>
            <person name="Mostad J."/>
        </authorList>
    </citation>
    <scope>NUCLEOTIDE SEQUENCE</scope>
    <source>
        <strain evidence="3">DFI.9.91</strain>
    </source>
</reference>
<name>A0AAW5JQ10_9FIRM</name>
<evidence type="ECO:0000313" key="3">
    <source>
        <dbReference type="EMBL" id="MCQ4770955.1"/>
    </source>
</evidence>